<keyword evidence="3" id="KW-1185">Reference proteome</keyword>
<reference evidence="2 3" key="1">
    <citation type="journal article" date="2018" name="Evol. Lett.">
        <title>Horizontal gene cluster transfer increased hallucinogenic mushroom diversity.</title>
        <authorList>
            <person name="Reynolds H.T."/>
            <person name="Vijayakumar V."/>
            <person name="Gluck-Thaler E."/>
            <person name="Korotkin H.B."/>
            <person name="Matheny P.B."/>
            <person name="Slot J.C."/>
        </authorList>
    </citation>
    <scope>NUCLEOTIDE SEQUENCE [LARGE SCALE GENOMIC DNA]</scope>
    <source>
        <strain evidence="2 3">SRW20</strain>
    </source>
</reference>
<feature type="region of interest" description="Disordered" evidence="1">
    <location>
        <begin position="1001"/>
        <end position="1023"/>
    </location>
</feature>
<feature type="region of interest" description="Disordered" evidence="1">
    <location>
        <begin position="254"/>
        <end position="286"/>
    </location>
</feature>
<organism evidence="2 3">
    <name type="scientific">Gymnopilus dilepis</name>
    <dbReference type="NCBI Taxonomy" id="231916"/>
    <lineage>
        <taxon>Eukaryota</taxon>
        <taxon>Fungi</taxon>
        <taxon>Dikarya</taxon>
        <taxon>Basidiomycota</taxon>
        <taxon>Agaricomycotina</taxon>
        <taxon>Agaricomycetes</taxon>
        <taxon>Agaricomycetidae</taxon>
        <taxon>Agaricales</taxon>
        <taxon>Agaricineae</taxon>
        <taxon>Hymenogastraceae</taxon>
        <taxon>Gymnopilus</taxon>
    </lineage>
</organism>
<name>A0A409Y419_9AGAR</name>
<sequence length="1152" mass="125116">MSIDSLLQDFPELSKEAVENAVAESLHEMLNRTCENAHSIHEEDRKVQAEMSGQAYKPLLAEGASTLEYVPMQVFKDNIGTNGLDADKWRATIQAFATDKFEAYVSSLPDPAAAKPIAEAVERFKASLSSGVSALAGSDPLVVISDRMANRNLDGVSSSGDGETLPEPILALSKLASTVKDDVSLQGIILVPLAAILIPLIGTTAYLELVTLSSSRHGHWFRTVLQSDQAAFDAAVRDLKDRIDKETADLEKKDKDNRELRDKQRRKRDERKRKKDKKRKDDEEKAKRKDNCFGSVVAIVPLEGTSGDPRGYAIRIEAVKENLLGDDEVLQKLKKITVADNIVPTVGATIYCLEIYCHQVPSGVKAGVWVNLELNLKDATPATHEPVIPAEGDFKDGLCWVEVTSPYASFVKGSLSNFGKVDHGYKVTVDMSKIKLDIAKTALDKLRILFERYNPIRQTITNFLRLSGVIQKSSLSLDQYKTADHFVMANVGQGAAGWIGSMAQGWGIVSDYGFGKGDRDFTSMIDDLLYKTRNMPVILSHWDRDHYRIADSGRAKLVRGTDMCPTLRHWVVPDQPLTAKAYELACSIHADGLIECCTADEYGPAGGNWRILRCQSTDWDDKNNCGALALVIGLNSDDRPLLYPGDANYEYIHNINQLNGKLCYVIATHHGSEASLKVKYGGLGSSIPQSDPHAINPAVYFSFGKGNSYGHSVEKVLKLYKDHGYKTPYATAGLASDKDVLIACIGPNMQNMLPNARLIPGVPADVAVYHDMDSYFSFMEERFKASGITPQARQASSTPPVVADIITLDGNNKDALEPYAVRDEFQQVVKYRVLARKLIINNCPLFVKCESDAPIQVLLQCEDIELHASAGASPSAPESIPVVLFDVKSGDPWEGYADVAGDVMVGNEGYMGGFLDLRVVGNWLVRIADKDVYKSGEIEQQGLHLQVQYQGGRGGDGEKGARGGVGTNGSNGTNDECVVDSYFDPWSATTSYSYSVKAGAQATPGGNGGQGGQGGKGGSPSVFPVSQVMATQSKVPKQPQSGSSDPSFTVTLALLSFGAQGNGGPGGDGGRGGHGGVQGQRWKAKDKFFDPGFEELKDQSFKSAGDGSPGPQGFQGQAFEGPLPKYDDFQPKVVICATEEETHERFMEEEFI</sequence>
<dbReference type="InParanoid" id="A0A409Y419"/>
<feature type="compositionally biased region" description="Gly residues" evidence="1">
    <location>
        <begin position="1005"/>
        <end position="1018"/>
    </location>
</feature>
<protein>
    <submittedName>
        <fullName evidence="2">Uncharacterized protein</fullName>
    </submittedName>
</protein>
<gene>
    <name evidence="2" type="ORF">CVT26_012833</name>
</gene>
<evidence type="ECO:0000313" key="3">
    <source>
        <dbReference type="Proteomes" id="UP000284706"/>
    </source>
</evidence>
<feature type="region of interest" description="Disordered" evidence="1">
    <location>
        <begin position="949"/>
        <end position="974"/>
    </location>
</feature>
<dbReference type="AlphaFoldDB" id="A0A409Y419"/>
<feature type="compositionally biased region" description="Basic residues" evidence="1">
    <location>
        <begin position="263"/>
        <end position="278"/>
    </location>
</feature>
<feature type="region of interest" description="Disordered" evidence="1">
    <location>
        <begin position="1059"/>
        <end position="1079"/>
    </location>
</feature>
<accession>A0A409Y419</accession>
<dbReference type="OrthoDB" id="3235083at2759"/>
<evidence type="ECO:0000313" key="2">
    <source>
        <dbReference type="EMBL" id="PPQ97786.1"/>
    </source>
</evidence>
<evidence type="ECO:0000256" key="1">
    <source>
        <dbReference type="SAM" id="MobiDB-lite"/>
    </source>
</evidence>
<feature type="compositionally biased region" description="Gly residues" evidence="1">
    <location>
        <begin position="1060"/>
        <end position="1078"/>
    </location>
</feature>
<dbReference type="Proteomes" id="UP000284706">
    <property type="component" value="Unassembled WGS sequence"/>
</dbReference>
<comment type="caution">
    <text evidence="2">The sequence shown here is derived from an EMBL/GenBank/DDBJ whole genome shotgun (WGS) entry which is preliminary data.</text>
</comment>
<dbReference type="Gene3D" id="3.60.15.10">
    <property type="entry name" value="Ribonuclease Z/Hydroxyacylglutathione hydrolase-like"/>
    <property type="match status" value="1"/>
</dbReference>
<proteinExistence type="predicted"/>
<dbReference type="EMBL" id="NHYE01001194">
    <property type="protein sequence ID" value="PPQ97786.1"/>
    <property type="molecule type" value="Genomic_DNA"/>
</dbReference>
<dbReference type="InterPro" id="IPR036866">
    <property type="entry name" value="RibonucZ/Hydroxyglut_hydro"/>
</dbReference>